<comment type="caution">
    <text evidence="2">The sequence shown here is derived from an EMBL/GenBank/DDBJ whole genome shotgun (WGS) entry which is preliminary data.</text>
</comment>
<dbReference type="Proteomes" id="UP000024635">
    <property type="component" value="Unassembled WGS sequence"/>
</dbReference>
<dbReference type="PANTHER" id="PTHR19446">
    <property type="entry name" value="REVERSE TRANSCRIPTASES"/>
    <property type="match status" value="1"/>
</dbReference>
<dbReference type="Pfam" id="PF00078">
    <property type="entry name" value="RVT_1"/>
    <property type="match status" value="1"/>
</dbReference>
<evidence type="ECO:0000313" key="2">
    <source>
        <dbReference type="EMBL" id="EYC32479.1"/>
    </source>
</evidence>
<dbReference type="AlphaFoldDB" id="A0A016VY21"/>
<reference evidence="3" key="1">
    <citation type="journal article" date="2015" name="Nat. Genet.">
        <title>The genome and transcriptome of the zoonotic hookworm Ancylostoma ceylanicum identify infection-specific gene families.</title>
        <authorList>
            <person name="Schwarz E.M."/>
            <person name="Hu Y."/>
            <person name="Antoshechkin I."/>
            <person name="Miller M.M."/>
            <person name="Sternberg P.W."/>
            <person name="Aroian R.V."/>
        </authorList>
    </citation>
    <scope>NUCLEOTIDE SEQUENCE</scope>
    <source>
        <strain evidence="3">HY135</strain>
    </source>
</reference>
<dbReference type="OrthoDB" id="418748at2759"/>
<accession>A0A016VY21</accession>
<protein>
    <recommendedName>
        <fullName evidence="1">Reverse transcriptase domain-containing protein</fullName>
    </recommendedName>
</protein>
<keyword evidence="3" id="KW-1185">Reference proteome</keyword>
<sequence length="164" mass="18779">MDCANYRGIKLTAHTMKVYERLLDSRLRDMVEIAADQLGFTPERSTIDLYCPSSDGEISRNKPCHIAFLDLEKAYDKLPRALLWEVLRERGIPEYMVRTILDMYEKSTTRVRTTHGTTSKFEISVAVHQGSAVSPFLFILTLDTVVKNLMEGPPFLSCMPMMLR</sequence>
<name>A0A016VY21_9BILA</name>
<proteinExistence type="predicted"/>
<dbReference type="EMBL" id="JARK01001339">
    <property type="protein sequence ID" value="EYC32479.1"/>
    <property type="molecule type" value="Genomic_DNA"/>
</dbReference>
<gene>
    <name evidence="2" type="primary">Acey_s0003.g1602</name>
    <name evidence="2" type="ORF">Y032_0003g1602</name>
</gene>
<feature type="domain" description="Reverse transcriptase" evidence="1">
    <location>
        <begin position="1"/>
        <end position="164"/>
    </location>
</feature>
<evidence type="ECO:0000259" key="1">
    <source>
        <dbReference type="PROSITE" id="PS50878"/>
    </source>
</evidence>
<organism evidence="2 3">
    <name type="scientific">Ancylostoma ceylanicum</name>
    <dbReference type="NCBI Taxonomy" id="53326"/>
    <lineage>
        <taxon>Eukaryota</taxon>
        <taxon>Metazoa</taxon>
        <taxon>Ecdysozoa</taxon>
        <taxon>Nematoda</taxon>
        <taxon>Chromadorea</taxon>
        <taxon>Rhabditida</taxon>
        <taxon>Rhabditina</taxon>
        <taxon>Rhabditomorpha</taxon>
        <taxon>Strongyloidea</taxon>
        <taxon>Ancylostomatidae</taxon>
        <taxon>Ancylostomatinae</taxon>
        <taxon>Ancylostoma</taxon>
    </lineage>
</organism>
<dbReference type="PROSITE" id="PS50878">
    <property type="entry name" value="RT_POL"/>
    <property type="match status" value="1"/>
</dbReference>
<evidence type="ECO:0000313" key="3">
    <source>
        <dbReference type="Proteomes" id="UP000024635"/>
    </source>
</evidence>
<dbReference type="InterPro" id="IPR000477">
    <property type="entry name" value="RT_dom"/>
</dbReference>